<organism evidence="6 7">
    <name type="scientific">Candidatus Agrococcus pullicola</name>
    <dbReference type="NCBI Taxonomy" id="2838429"/>
    <lineage>
        <taxon>Bacteria</taxon>
        <taxon>Bacillati</taxon>
        <taxon>Actinomycetota</taxon>
        <taxon>Actinomycetes</taxon>
        <taxon>Micrococcales</taxon>
        <taxon>Microbacteriaceae</taxon>
        <taxon>Agrococcus</taxon>
    </lineage>
</organism>
<reference evidence="6" key="2">
    <citation type="submission" date="2021-04" db="EMBL/GenBank/DDBJ databases">
        <authorList>
            <person name="Gilroy R."/>
        </authorList>
    </citation>
    <scope>NUCLEOTIDE SEQUENCE</scope>
    <source>
        <strain evidence="6">ChiGjej1B1-98</strain>
    </source>
</reference>
<dbReference type="SUPFAM" id="SSF100950">
    <property type="entry name" value="NagB/RpiA/CoA transferase-like"/>
    <property type="match status" value="1"/>
</dbReference>
<proteinExistence type="inferred from homology"/>
<dbReference type="AlphaFoldDB" id="A0A9D2C9Q1"/>
<evidence type="ECO:0000256" key="3">
    <source>
        <dbReference type="ARBA" id="ARBA00023125"/>
    </source>
</evidence>
<sequence>MPSARSRDMLVRAATLYYMDGRSQAEVATTIGVSRSNVSRMLTDARRLGIVEITIHDAQGRANELEARVRERTGMQDVIVARGTDRNLARVGALGAEWLLDHAPRDGRISVSWGASVQAVVDAVEPGTSMPGLEILPLVGGLSTVDSASDGNVLVRSLATRLGARHRRLYAPAVVESEQLRDGLLSESTIRSVLDDAAGGDLAIVGVGAVGAGASKAIVDSVSLSSSDRQAFERSGVVGDCCTRFYDSQGRQTDTPLDRRVVAIDLENLARIPTVLAVAAGARKAQAVQAGIAGGLYDVLIIDEPLAEALLD</sequence>
<evidence type="ECO:0000256" key="1">
    <source>
        <dbReference type="ARBA" id="ARBA00010466"/>
    </source>
</evidence>
<feature type="domain" description="Sugar-binding" evidence="5">
    <location>
        <begin position="61"/>
        <end position="311"/>
    </location>
</feature>
<dbReference type="InterPro" id="IPR013324">
    <property type="entry name" value="RNA_pol_sigma_r3/r4-like"/>
</dbReference>
<dbReference type="GO" id="GO:0030246">
    <property type="term" value="F:carbohydrate binding"/>
    <property type="evidence" value="ECO:0007669"/>
    <property type="project" value="InterPro"/>
</dbReference>
<dbReference type="InterPro" id="IPR051054">
    <property type="entry name" value="SorC_transcr_regulators"/>
</dbReference>
<evidence type="ECO:0000259" key="5">
    <source>
        <dbReference type="Pfam" id="PF04198"/>
    </source>
</evidence>
<gene>
    <name evidence="6" type="ORF">H9830_09425</name>
</gene>
<evidence type="ECO:0000313" key="7">
    <source>
        <dbReference type="Proteomes" id="UP000824005"/>
    </source>
</evidence>
<name>A0A9D2C9Q1_9MICO</name>
<dbReference type="EMBL" id="DXDC01000288">
    <property type="protein sequence ID" value="HIY66482.1"/>
    <property type="molecule type" value="Genomic_DNA"/>
</dbReference>
<dbReference type="InterPro" id="IPR037171">
    <property type="entry name" value="NagB/RpiA_transferase-like"/>
</dbReference>
<evidence type="ECO:0000256" key="2">
    <source>
        <dbReference type="ARBA" id="ARBA00023015"/>
    </source>
</evidence>
<evidence type="ECO:0000313" key="6">
    <source>
        <dbReference type="EMBL" id="HIY66482.1"/>
    </source>
</evidence>
<accession>A0A9D2C9Q1</accession>
<comment type="caution">
    <text evidence="6">The sequence shown here is derived from an EMBL/GenBank/DDBJ whole genome shotgun (WGS) entry which is preliminary data.</text>
</comment>
<dbReference type="Proteomes" id="UP000824005">
    <property type="component" value="Unassembled WGS sequence"/>
</dbReference>
<dbReference type="PANTHER" id="PTHR34294:SF1">
    <property type="entry name" value="TRANSCRIPTIONAL REGULATOR LSRR"/>
    <property type="match status" value="1"/>
</dbReference>
<keyword evidence="2" id="KW-0805">Transcription regulation</keyword>
<dbReference type="Gene3D" id="1.10.10.10">
    <property type="entry name" value="Winged helix-like DNA-binding domain superfamily/Winged helix DNA-binding domain"/>
    <property type="match status" value="1"/>
</dbReference>
<comment type="similarity">
    <text evidence="1">Belongs to the SorC transcriptional regulatory family.</text>
</comment>
<dbReference type="InterPro" id="IPR007324">
    <property type="entry name" value="Sugar-bd_dom_put"/>
</dbReference>
<dbReference type="SUPFAM" id="SSF88659">
    <property type="entry name" value="Sigma3 and sigma4 domains of RNA polymerase sigma factors"/>
    <property type="match status" value="1"/>
</dbReference>
<keyword evidence="4" id="KW-0804">Transcription</keyword>
<protein>
    <submittedName>
        <fullName evidence="6">Transcriptional regulator</fullName>
    </submittedName>
</protein>
<reference evidence="6" key="1">
    <citation type="journal article" date="2021" name="PeerJ">
        <title>Extensive microbial diversity within the chicken gut microbiome revealed by metagenomics and culture.</title>
        <authorList>
            <person name="Gilroy R."/>
            <person name="Ravi A."/>
            <person name="Getino M."/>
            <person name="Pursley I."/>
            <person name="Horton D.L."/>
            <person name="Alikhan N.F."/>
            <person name="Baker D."/>
            <person name="Gharbi K."/>
            <person name="Hall N."/>
            <person name="Watson M."/>
            <person name="Adriaenssens E.M."/>
            <person name="Foster-Nyarko E."/>
            <person name="Jarju S."/>
            <person name="Secka A."/>
            <person name="Antonio M."/>
            <person name="Oren A."/>
            <person name="Chaudhuri R.R."/>
            <person name="La Ragione R."/>
            <person name="Hildebrand F."/>
            <person name="Pallen M.J."/>
        </authorList>
    </citation>
    <scope>NUCLEOTIDE SEQUENCE</scope>
    <source>
        <strain evidence="6">ChiGjej1B1-98</strain>
    </source>
</reference>
<dbReference type="InterPro" id="IPR036388">
    <property type="entry name" value="WH-like_DNA-bd_sf"/>
</dbReference>
<dbReference type="Gene3D" id="3.40.50.1360">
    <property type="match status" value="1"/>
</dbReference>
<dbReference type="PANTHER" id="PTHR34294">
    <property type="entry name" value="TRANSCRIPTIONAL REGULATOR-RELATED"/>
    <property type="match status" value="1"/>
</dbReference>
<dbReference type="GO" id="GO:0003677">
    <property type="term" value="F:DNA binding"/>
    <property type="evidence" value="ECO:0007669"/>
    <property type="project" value="UniProtKB-KW"/>
</dbReference>
<evidence type="ECO:0000256" key="4">
    <source>
        <dbReference type="ARBA" id="ARBA00023163"/>
    </source>
</evidence>
<keyword evidence="3" id="KW-0238">DNA-binding</keyword>
<dbReference type="Pfam" id="PF04198">
    <property type="entry name" value="Sugar-bind"/>
    <property type="match status" value="1"/>
</dbReference>